<evidence type="ECO:0000313" key="2">
    <source>
        <dbReference type="EMBL" id="KTT14735.1"/>
    </source>
</evidence>
<name>A0A147GM74_9BURK</name>
<dbReference type="InterPro" id="IPR036390">
    <property type="entry name" value="WH_DNA-bd_sf"/>
</dbReference>
<keyword evidence="3" id="KW-1185">Reference proteome</keyword>
<dbReference type="EMBL" id="LDSL01000172">
    <property type="protein sequence ID" value="KTT14735.1"/>
    <property type="molecule type" value="Genomic_DNA"/>
</dbReference>
<evidence type="ECO:0000313" key="3">
    <source>
        <dbReference type="Proteomes" id="UP000072741"/>
    </source>
</evidence>
<protein>
    <recommendedName>
        <fullName evidence="4">Helix-turn-helix protein</fullName>
    </recommendedName>
</protein>
<dbReference type="Proteomes" id="UP000072741">
    <property type="component" value="Unassembled WGS sequence"/>
</dbReference>
<dbReference type="OrthoDB" id="8898949at2"/>
<comment type="caution">
    <text evidence="2">The sequence shown here is derived from an EMBL/GenBank/DDBJ whole genome shotgun (WGS) entry which is preliminary data.</text>
</comment>
<sequence length="99" mass="10540">MSMQIEQQCTPLQMAPAPKAVLMAMAAMARDDGTCQPSLGVLCECTCFSRATVQRALRGLVAARLVEAKAVPGQRSAYRLTSPESTAREQMPRAEGVAA</sequence>
<proteinExistence type="predicted"/>
<dbReference type="AlphaFoldDB" id="A0A147GM74"/>
<feature type="region of interest" description="Disordered" evidence="1">
    <location>
        <begin position="76"/>
        <end position="99"/>
    </location>
</feature>
<evidence type="ECO:0008006" key="4">
    <source>
        <dbReference type="Google" id="ProtNLM"/>
    </source>
</evidence>
<dbReference type="Pfam" id="PF13730">
    <property type="entry name" value="HTH_36"/>
    <property type="match status" value="1"/>
</dbReference>
<gene>
    <name evidence="2" type="ORF">NS331_22555</name>
</gene>
<dbReference type="SUPFAM" id="SSF46785">
    <property type="entry name" value="Winged helix' DNA-binding domain"/>
    <property type="match status" value="1"/>
</dbReference>
<evidence type="ECO:0000256" key="1">
    <source>
        <dbReference type="SAM" id="MobiDB-lite"/>
    </source>
</evidence>
<reference evidence="2 3" key="1">
    <citation type="journal article" date="2016" name="Front. Microbiol.">
        <title>Genomic Resource of Rice Seed Associated Bacteria.</title>
        <authorList>
            <person name="Midha S."/>
            <person name="Bansal K."/>
            <person name="Sharma S."/>
            <person name="Kumar N."/>
            <person name="Patil P.P."/>
            <person name="Chaudhry V."/>
            <person name="Patil P.B."/>
        </authorList>
    </citation>
    <scope>NUCLEOTIDE SEQUENCE [LARGE SCALE GENOMIC DNA]</scope>
    <source>
        <strain evidence="2 3">NS331</strain>
    </source>
</reference>
<dbReference type="InterPro" id="IPR036388">
    <property type="entry name" value="WH-like_DNA-bd_sf"/>
</dbReference>
<dbReference type="Gene3D" id="1.10.10.10">
    <property type="entry name" value="Winged helix-like DNA-binding domain superfamily/Winged helix DNA-binding domain"/>
    <property type="match status" value="1"/>
</dbReference>
<accession>A0A147GM74</accession>
<organism evidence="2 3">
    <name type="scientific">Pseudacidovorax intermedius</name>
    <dbReference type="NCBI Taxonomy" id="433924"/>
    <lineage>
        <taxon>Bacteria</taxon>
        <taxon>Pseudomonadati</taxon>
        <taxon>Pseudomonadota</taxon>
        <taxon>Betaproteobacteria</taxon>
        <taxon>Burkholderiales</taxon>
        <taxon>Comamonadaceae</taxon>
        <taxon>Pseudacidovorax</taxon>
    </lineage>
</organism>